<evidence type="ECO:0000313" key="2">
    <source>
        <dbReference type="EMBL" id="MFC5969835.1"/>
    </source>
</evidence>
<evidence type="ECO:0008006" key="4">
    <source>
        <dbReference type="Google" id="ProtNLM"/>
    </source>
</evidence>
<keyword evidence="3" id="KW-1185">Reference proteome</keyword>
<protein>
    <recommendedName>
        <fullName evidence="4">DUF1102 domain-containing protein</fullName>
    </recommendedName>
</protein>
<feature type="region of interest" description="Disordered" evidence="1">
    <location>
        <begin position="21"/>
        <end position="88"/>
    </location>
</feature>
<dbReference type="AlphaFoldDB" id="A0ABD5RHS1"/>
<name>A0ABD5RHS1_9EURY</name>
<gene>
    <name evidence="2" type="ORF">ACFPYI_00680</name>
</gene>
<feature type="compositionally biased region" description="Low complexity" evidence="1">
    <location>
        <begin position="24"/>
        <end position="57"/>
    </location>
</feature>
<dbReference type="Proteomes" id="UP001596099">
    <property type="component" value="Unassembled WGS sequence"/>
</dbReference>
<evidence type="ECO:0000256" key="1">
    <source>
        <dbReference type="SAM" id="MobiDB-lite"/>
    </source>
</evidence>
<proteinExistence type="predicted"/>
<dbReference type="PROSITE" id="PS51257">
    <property type="entry name" value="PROKAR_LIPOPROTEIN"/>
    <property type="match status" value="1"/>
</dbReference>
<reference evidence="2 3" key="1">
    <citation type="journal article" date="2019" name="Int. J. Syst. Evol. Microbiol.">
        <title>The Global Catalogue of Microorganisms (GCM) 10K type strain sequencing project: providing services to taxonomists for standard genome sequencing and annotation.</title>
        <authorList>
            <consortium name="The Broad Institute Genomics Platform"/>
            <consortium name="The Broad Institute Genome Sequencing Center for Infectious Disease"/>
            <person name="Wu L."/>
            <person name="Ma J."/>
        </authorList>
    </citation>
    <scope>NUCLEOTIDE SEQUENCE [LARGE SCALE GENOMIC DNA]</scope>
    <source>
        <strain evidence="2 3">CGMCC 1.12543</strain>
    </source>
</reference>
<dbReference type="RefSeq" id="WP_247418196.1">
    <property type="nucleotide sequence ID" value="NZ_JALLGW010000001.1"/>
</dbReference>
<organism evidence="2 3">
    <name type="scientific">Halomarina salina</name>
    <dbReference type="NCBI Taxonomy" id="1872699"/>
    <lineage>
        <taxon>Archaea</taxon>
        <taxon>Methanobacteriati</taxon>
        <taxon>Methanobacteriota</taxon>
        <taxon>Stenosarchaea group</taxon>
        <taxon>Halobacteria</taxon>
        <taxon>Halobacteriales</taxon>
        <taxon>Natronomonadaceae</taxon>
        <taxon>Halomarina</taxon>
    </lineage>
</organism>
<evidence type="ECO:0000313" key="3">
    <source>
        <dbReference type="Proteomes" id="UP001596099"/>
    </source>
</evidence>
<dbReference type="EMBL" id="JBHSQH010000001">
    <property type="protein sequence ID" value="MFC5969835.1"/>
    <property type="molecule type" value="Genomic_DNA"/>
</dbReference>
<comment type="caution">
    <text evidence="2">The sequence shown here is derived from an EMBL/GenBank/DDBJ whole genome shotgun (WGS) entry which is preliminary data.</text>
</comment>
<accession>A0ABD5RHS1</accession>
<sequence length="204" mass="21485">MPSRRHVLRRSVTLLVASVAGCLSTDGQSSESTEGGTSASETPGPTTSAPTTDASPTLDAPPTVRERPYLSDNTTHGLSALPETDAGPLVEGYAVGDGEYDNSLRVWNGAAARDGRLVLGVGDTELLAASHEVPEGGFLTVQFHSAADYTVEIRLGDVEHTVSIPSDQFDCNHWSVGVAMRETTAEHRTFSTALACDVTVSETR</sequence>